<protein>
    <submittedName>
        <fullName evidence="2">Uncharacterized protein</fullName>
    </submittedName>
</protein>
<evidence type="ECO:0000313" key="3">
    <source>
        <dbReference type="Proteomes" id="UP001597261"/>
    </source>
</evidence>
<name>A0ABW4IU75_9ACTN</name>
<sequence length="66" mass="6950">MSAAAFSPVPSRHGPPPGATAIDSGHHRHRLGDVLHALKVFVGAAVDVVLLGEYGEEAGVRRRQLD</sequence>
<keyword evidence="3" id="KW-1185">Reference proteome</keyword>
<dbReference type="RefSeq" id="WP_381084578.1">
    <property type="nucleotide sequence ID" value="NZ_JBHUDX010000053.1"/>
</dbReference>
<dbReference type="Proteomes" id="UP001597261">
    <property type="component" value="Unassembled WGS sequence"/>
</dbReference>
<feature type="region of interest" description="Disordered" evidence="1">
    <location>
        <begin position="1"/>
        <end position="25"/>
    </location>
</feature>
<evidence type="ECO:0000313" key="2">
    <source>
        <dbReference type="EMBL" id="MFD1660466.1"/>
    </source>
</evidence>
<organism evidence="2 3">
    <name type="scientific">Streptomyces caeni</name>
    <dbReference type="NCBI Taxonomy" id="2307231"/>
    <lineage>
        <taxon>Bacteria</taxon>
        <taxon>Bacillati</taxon>
        <taxon>Actinomycetota</taxon>
        <taxon>Actinomycetes</taxon>
        <taxon>Kitasatosporales</taxon>
        <taxon>Streptomycetaceae</taxon>
        <taxon>Streptomyces</taxon>
    </lineage>
</organism>
<gene>
    <name evidence="2" type="ORF">ACFSL4_20200</name>
</gene>
<dbReference type="EMBL" id="JBHUDX010000053">
    <property type="protein sequence ID" value="MFD1660466.1"/>
    <property type="molecule type" value="Genomic_DNA"/>
</dbReference>
<accession>A0ABW4IU75</accession>
<proteinExistence type="predicted"/>
<reference evidence="3" key="1">
    <citation type="journal article" date="2019" name="Int. J. Syst. Evol. Microbiol.">
        <title>The Global Catalogue of Microorganisms (GCM) 10K type strain sequencing project: providing services to taxonomists for standard genome sequencing and annotation.</title>
        <authorList>
            <consortium name="The Broad Institute Genomics Platform"/>
            <consortium name="The Broad Institute Genome Sequencing Center for Infectious Disease"/>
            <person name="Wu L."/>
            <person name="Ma J."/>
        </authorList>
    </citation>
    <scope>NUCLEOTIDE SEQUENCE [LARGE SCALE GENOMIC DNA]</scope>
    <source>
        <strain evidence="3">CGMCC 1.12470</strain>
    </source>
</reference>
<comment type="caution">
    <text evidence="2">The sequence shown here is derived from an EMBL/GenBank/DDBJ whole genome shotgun (WGS) entry which is preliminary data.</text>
</comment>
<evidence type="ECO:0000256" key="1">
    <source>
        <dbReference type="SAM" id="MobiDB-lite"/>
    </source>
</evidence>